<dbReference type="CTD" id="50511"/>
<feature type="coiled-coil region" evidence="2">
    <location>
        <begin position="138"/>
        <end position="197"/>
    </location>
</feature>
<keyword evidence="4" id="KW-1185">Reference proteome</keyword>
<dbReference type="RefSeq" id="XP_031420900.1">
    <property type="nucleotide sequence ID" value="XM_031565040.2"/>
</dbReference>
<feature type="domain" description="XLR/SYCP3/FAM9" evidence="3">
    <location>
        <begin position="88"/>
        <end position="219"/>
    </location>
</feature>
<organism evidence="4 5">
    <name type="scientific">Clupea harengus</name>
    <name type="common">Atlantic herring</name>
    <dbReference type="NCBI Taxonomy" id="7950"/>
    <lineage>
        <taxon>Eukaryota</taxon>
        <taxon>Metazoa</taxon>
        <taxon>Chordata</taxon>
        <taxon>Craniata</taxon>
        <taxon>Vertebrata</taxon>
        <taxon>Euteleostomi</taxon>
        <taxon>Actinopterygii</taxon>
        <taxon>Neopterygii</taxon>
        <taxon>Teleostei</taxon>
        <taxon>Clupei</taxon>
        <taxon>Clupeiformes</taxon>
        <taxon>Clupeoidei</taxon>
        <taxon>Clupeidae</taxon>
        <taxon>Clupea</taxon>
    </lineage>
</organism>
<sequence length="241" mass="28100">MTSSRGKQSKKAKLTEDPIDLKAFHFGKEEAKKGISGSEDDIREDETPIVDKILKRRPGPSFEEDEATSGVGNEVQSMLERFGADIGKAMQAKRKRLETFTKSSLKGSNQKLEQLWRTQYAQRQKVTQDYSQQVFTVLQQWETDTQKSEEQEEKLNNLFRQQQKLFQQARVVQSQKLKTIKDLYEQFLKNMEEMEKSHESFLQGAQVELKKEMAMLQKKIMMDTQQQEMATVRKSLQSMLF</sequence>
<protein>
    <submittedName>
        <fullName evidence="5">Synaptonemal complex protein 3</fullName>
    </submittedName>
</protein>
<reference evidence="5" key="1">
    <citation type="submission" date="2025-08" db="UniProtKB">
        <authorList>
            <consortium name="RefSeq"/>
        </authorList>
    </citation>
    <scope>IDENTIFICATION</scope>
</reference>
<dbReference type="AlphaFoldDB" id="A0A6P8FAW0"/>
<accession>A0A6P8FAW0</accession>
<dbReference type="PANTHER" id="PTHR19368">
    <property type="entry name" value="XLR/SCP3/FAM9"/>
    <property type="match status" value="1"/>
</dbReference>
<keyword evidence="2" id="KW-0175">Coiled coil</keyword>
<dbReference type="GO" id="GO:0000795">
    <property type="term" value="C:synaptonemal complex"/>
    <property type="evidence" value="ECO:0007669"/>
    <property type="project" value="TreeGrafter"/>
</dbReference>
<dbReference type="KEGG" id="char:105913448"/>
<dbReference type="Pfam" id="PF04803">
    <property type="entry name" value="Cor1"/>
    <property type="match status" value="1"/>
</dbReference>
<proteinExistence type="inferred from homology"/>
<dbReference type="GO" id="GO:0051321">
    <property type="term" value="P:meiotic cell cycle"/>
    <property type="evidence" value="ECO:0007669"/>
    <property type="project" value="TreeGrafter"/>
</dbReference>
<comment type="similarity">
    <text evidence="1">Belongs to the XLR/SYCP3 family.</text>
</comment>
<evidence type="ECO:0000313" key="4">
    <source>
        <dbReference type="Proteomes" id="UP000515152"/>
    </source>
</evidence>
<evidence type="ECO:0000259" key="3">
    <source>
        <dbReference type="Pfam" id="PF04803"/>
    </source>
</evidence>
<gene>
    <name evidence="5" type="primary">sycp3</name>
</gene>
<dbReference type="PANTHER" id="PTHR19368:SF15">
    <property type="entry name" value="XLR_SYCP3_FAM9 DOMAIN-CONTAINING PROTEIN"/>
    <property type="match status" value="1"/>
</dbReference>
<dbReference type="Proteomes" id="UP000515152">
    <property type="component" value="Chromosome 3"/>
</dbReference>
<dbReference type="OrthoDB" id="9621324at2759"/>
<dbReference type="InterPro" id="IPR051443">
    <property type="entry name" value="XLR/SYCP3"/>
</dbReference>
<dbReference type="InterPro" id="IPR006888">
    <property type="entry name" value="XLR/SYCP3/FAM9_dom"/>
</dbReference>
<name>A0A6P8FAW0_CLUHA</name>
<dbReference type="GeneID" id="105913448"/>
<evidence type="ECO:0000256" key="1">
    <source>
        <dbReference type="ARBA" id="ARBA00010283"/>
    </source>
</evidence>
<dbReference type="GO" id="GO:0007286">
    <property type="term" value="P:spermatid development"/>
    <property type="evidence" value="ECO:0007669"/>
    <property type="project" value="TreeGrafter"/>
</dbReference>
<evidence type="ECO:0000256" key="2">
    <source>
        <dbReference type="SAM" id="Coils"/>
    </source>
</evidence>
<evidence type="ECO:0000313" key="5">
    <source>
        <dbReference type="RefSeq" id="XP_031420900.1"/>
    </source>
</evidence>